<reference evidence="1" key="1">
    <citation type="journal article" date="2014" name="Front. Microbiol.">
        <title>High frequency of phylogenetically diverse reductive dehalogenase-homologous genes in deep subseafloor sedimentary metagenomes.</title>
        <authorList>
            <person name="Kawai M."/>
            <person name="Futagami T."/>
            <person name="Toyoda A."/>
            <person name="Takaki Y."/>
            <person name="Nishi S."/>
            <person name="Hori S."/>
            <person name="Arai W."/>
            <person name="Tsubouchi T."/>
            <person name="Morono Y."/>
            <person name="Uchiyama I."/>
            <person name="Ito T."/>
            <person name="Fujiyama A."/>
            <person name="Inagaki F."/>
            <person name="Takami H."/>
        </authorList>
    </citation>
    <scope>NUCLEOTIDE SEQUENCE</scope>
    <source>
        <strain evidence="1">Expedition CK06-06</strain>
    </source>
</reference>
<feature type="non-terminal residue" evidence="1">
    <location>
        <position position="268"/>
    </location>
</feature>
<dbReference type="AlphaFoldDB" id="X0VD18"/>
<sequence>VEGGVEDATGKTRTYRSIFEGGKFQSAVSFYIDNNPFIVGVISGFIFLVNVTTNYVDVMPIVGGGRINGRVARVNRTVADEYVIFYDYPDYPVLVNGISARRANPADYEVPVSRMGAYNQSRLFIVNGGNEFTGGDPVGSTANFIDPPITFREYLAPGAAYYAQAFQLPTDYNREPVTAIGTLQAVDTSTGVGPLLVASANGIYAYGTHVPRVNWEAGQFGSSIVSQVGVVGPRALVNANADAFFISSDGHVRTVSMATREQKRWSTI</sequence>
<proteinExistence type="predicted"/>
<feature type="non-terminal residue" evidence="1">
    <location>
        <position position="1"/>
    </location>
</feature>
<accession>X0VD18</accession>
<name>X0VD18_9ZZZZ</name>
<dbReference type="EMBL" id="BARS01024653">
    <property type="protein sequence ID" value="GAG10388.1"/>
    <property type="molecule type" value="Genomic_DNA"/>
</dbReference>
<organism evidence="1">
    <name type="scientific">marine sediment metagenome</name>
    <dbReference type="NCBI Taxonomy" id="412755"/>
    <lineage>
        <taxon>unclassified sequences</taxon>
        <taxon>metagenomes</taxon>
        <taxon>ecological metagenomes</taxon>
    </lineage>
</organism>
<protein>
    <submittedName>
        <fullName evidence="1">Uncharacterized protein</fullName>
    </submittedName>
</protein>
<comment type="caution">
    <text evidence="1">The sequence shown here is derived from an EMBL/GenBank/DDBJ whole genome shotgun (WGS) entry which is preliminary data.</text>
</comment>
<gene>
    <name evidence="1" type="ORF">S01H1_39106</name>
</gene>
<evidence type="ECO:0000313" key="1">
    <source>
        <dbReference type="EMBL" id="GAG10388.1"/>
    </source>
</evidence>